<dbReference type="Pfam" id="PF13812">
    <property type="entry name" value="PPR_3"/>
    <property type="match status" value="2"/>
</dbReference>
<dbReference type="InterPro" id="IPR002885">
    <property type="entry name" value="PPR_rpt"/>
</dbReference>
<evidence type="ECO:0000313" key="5">
    <source>
        <dbReference type="EMBL" id="KAE8660633.1"/>
    </source>
</evidence>
<name>A0A6A2WLE5_HIBSY</name>
<proteinExistence type="inferred from homology"/>
<dbReference type="Pfam" id="PF01535">
    <property type="entry name" value="PPR"/>
    <property type="match status" value="1"/>
</dbReference>
<comment type="similarity">
    <text evidence="1">Belongs to the PPR family. P subfamily.</text>
</comment>
<dbReference type="EMBL" id="VEPZ02001731">
    <property type="protein sequence ID" value="KAE8660633.1"/>
    <property type="molecule type" value="Genomic_DNA"/>
</dbReference>
<dbReference type="NCBIfam" id="TIGR00756">
    <property type="entry name" value="PPR"/>
    <property type="match status" value="1"/>
</dbReference>
<evidence type="ECO:0000256" key="1">
    <source>
        <dbReference type="ARBA" id="ARBA00007626"/>
    </source>
</evidence>
<dbReference type="InterPro" id="IPR044179">
    <property type="entry name" value="PPR5-like"/>
</dbReference>
<feature type="repeat" description="PPR" evidence="3">
    <location>
        <begin position="238"/>
        <end position="272"/>
    </location>
</feature>
<evidence type="ECO:0000256" key="2">
    <source>
        <dbReference type="ARBA" id="ARBA00022737"/>
    </source>
</evidence>
<evidence type="ECO:0000256" key="4">
    <source>
        <dbReference type="SAM" id="Coils"/>
    </source>
</evidence>
<dbReference type="GO" id="GO:0003729">
    <property type="term" value="F:mRNA binding"/>
    <property type="evidence" value="ECO:0007669"/>
    <property type="project" value="InterPro"/>
</dbReference>
<dbReference type="PANTHER" id="PTHR47874">
    <property type="entry name" value="EXPRESSED PROTEIN"/>
    <property type="match status" value="1"/>
</dbReference>
<evidence type="ECO:0000313" key="6">
    <source>
        <dbReference type="Proteomes" id="UP000436088"/>
    </source>
</evidence>
<dbReference type="Gene3D" id="1.25.40.10">
    <property type="entry name" value="Tetratricopeptide repeat domain"/>
    <property type="match status" value="3"/>
</dbReference>
<dbReference type="Proteomes" id="UP000436088">
    <property type="component" value="Unassembled WGS sequence"/>
</dbReference>
<dbReference type="PROSITE" id="PS51375">
    <property type="entry name" value="PPR"/>
    <property type="match status" value="1"/>
</dbReference>
<feature type="coiled-coil region" evidence="4">
    <location>
        <begin position="459"/>
        <end position="486"/>
    </location>
</feature>
<protein>
    <submittedName>
        <fullName evidence="5">Gibberellin receptor GID1B-like</fullName>
    </submittedName>
</protein>
<dbReference type="InterPro" id="IPR011990">
    <property type="entry name" value="TPR-like_helical_dom_sf"/>
</dbReference>
<accession>A0A6A2WLE5</accession>
<dbReference type="OrthoDB" id="185373at2759"/>
<keyword evidence="2" id="KW-0677">Repeat</keyword>
<dbReference type="AlphaFoldDB" id="A0A6A2WLE5"/>
<evidence type="ECO:0000256" key="3">
    <source>
        <dbReference type="PROSITE-ProRule" id="PRU00708"/>
    </source>
</evidence>
<keyword evidence="6" id="KW-1185">Reference proteome</keyword>
<organism evidence="5 6">
    <name type="scientific">Hibiscus syriacus</name>
    <name type="common">Rose of Sharon</name>
    <dbReference type="NCBI Taxonomy" id="106335"/>
    <lineage>
        <taxon>Eukaryota</taxon>
        <taxon>Viridiplantae</taxon>
        <taxon>Streptophyta</taxon>
        <taxon>Embryophyta</taxon>
        <taxon>Tracheophyta</taxon>
        <taxon>Spermatophyta</taxon>
        <taxon>Magnoliopsida</taxon>
        <taxon>eudicotyledons</taxon>
        <taxon>Gunneridae</taxon>
        <taxon>Pentapetalae</taxon>
        <taxon>rosids</taxon>
        <taxon>malvids</taxon>
        <taxon>Malvales</taxon>
        <taxon>Malvaceae</taxon>
        <taxon>Malvoideae</taxon>
        <taxon>Hibiscus</taxon>
    </lineage>
</organism>
<dbReference type="PANTHER" id="PTHR47874:SF1">
    <property type="entry name" value="OS05G0407900 PROTEIN"/>
    <property type="match status" value="1"/>
</dbReference>
<gene>
    <name evidence="5" type="ORF">F3Y22_tig00116951pilonHSYRG00537</name>
</gene>
<keyword evidence="4" id="KW-0175">Coiled coil</keyword>
<reference evidence="5" key="1">
    <citation type="submission" date="2019-09" db="EMBL/GenBank/DDBJ databases">
        <title>Draft genome information of white flower Hibiscus syriacus.</title>
        <authorList>
            <person name="Kim Y.-M."/>
        </authorList>
    </citation>
    <scope>NUCLEOTIDE SEQUENCE [LARGE SCALE GENOMIC DNA]</scope>
    <source>
        <strain evidence="5">YM2019G1</strain>
    </source>
</reference>
<sequence length="525" mass="61196">MKRVLRIYDVAAAKSEVLFNLHRHHSKPISLISTSYNLQRPSLYRFYGDTVAPTTKISNNIINLFIEKISLVESQVCPKPEMMQKVIQLRDELVVKVGSLKEVVEILEERGDWLLGSYRNQGDVPVRTKEIPNLVFSELMTNLGSWPNLVMEVFNWRRRKIEEGYPMTSEEYTSGITIAGRIKNVDLAAELFSEAESKQLKTTSMYNALMSAYMFNGIIDKCQLVFRLLKRDPSCSPSIVTYNILISVFGRLMLIEHMEATFQEIQRLNLTPNINTYNNLIAAYVTAWMWDRMESTFRLLKTGLVKPNINTHLLMLRGYAHSGKLDRMEETFQMLKLHVDVSTPLIRAMIYAYCRSSVKDRNKRVEELLRLIPEDEYKPWLNVLLIRLHAQENNLDSMEKLIYEAFEHKTTVLTAPLMRCIITAYFCCNAVDKLSSFIKRAECGGWRICRSLYHCKMCMYGLQKRLEEMENVLNEMDNVRINYTKKTFLIMYKAYLMCGKRHKVETVVGLMCKRGYRFPIDQFLS</sequence>
<comment type="caution">
    <text evidence="5">The sequence shown here is derived from an EMBL/GenBank/DDBJ whole genome shotgun (WGS) entry which is preliminary data.</text>
</comment>